<protein>
    <submittedName>
        <fullName evidence="2">Uncharacterized protein</fullName>
    </submittedName>
</protein>
<evidence type="ECO:0000313" key="2">
    <source>
        <dbReference type="EMBL" id="ORX71448.1"/>
    </source>
</evidence>
<sequence length="55" mass="5877">MYFGRSQIHTPIPAAPESLGRLVDSIFGSRSTSAAESRRDSPRATASRASETAPE</sequence>
<dbReference type="Proteomes" id="UP000193922">
    <property type="component" value="Unassembled WGS sequence"/>
</dbReference>
<evidence type="ECO:0000256" key="1">
    <source>
        <dbReference type="SAM" id="MobiDB-lite"/>
    </source>
</evidence>
<name>A0A1Y1WDP1_9FUNG</name>
<dbReference type="GeneID" id="63803735"/>
<feature type="region of interest" description="Disordered" evidence="1">
    <location>
        <begin position="29"/>
        <end position="55"/>
    </location>
</feature>
<dbReference type="AlphaFoldDB" id="A0A1Y1WDP1"/>
<comment type="caution">
    <text evidence="2">The sequence shown here is derived from an EMBL/GenBank/DDBJ whole genome shotgun (WGS) entry which is preliminary data.</text>
</comment>
<proteinExistence type="predicted"/>
<dbReference type="RefSeq" id="XP_040744963.1">
    <property type="nucleotide sequence ID" value="XM_040887087.1"/>
</dbReference>
<accession>A0A1Y1WDP1</accession>
<reference evidence="2 3" key="1">
    <citation type="submission" date="2016-07" db="EMBL/GenBank/DDBJ databases">
        <title>Pervasive Adenine N6-methylation of Active Genes in Fungi.</title>
        <authorList>
            <consortium name="DOE Joint Genome Institute"/>
            <person name="Mondo S.J."/>
            <person name="Dannebaum R.O."/>
            <person name="Kuo R.C."/>
            <person name="Labutti K."/>
            <person name="Haridas S."/>
            <person name="Kuo A."/>
            <person name="Salamov A."/>
            <person name="Ahrendt S.R."/>
            <person name="Lipzen A."/>
            <person name="Sullivan W."/>
            <person name="Andreopoulos W.B."/>
            <person name="Clum A."/>
            <person name="Lindquist E."/>
            <person name="Daum C."/>
            <person name="Ramamoorthy G.K."/>
            <person name="Gryganskyi A."/>
            <person name="Culley D."/>
            <person name="Magnuson J.K."/>
            <person name="James T.Y."/>
            <person name="O'Malley M.A."/>
            <person name="Stajich J.E."/>
            <person name="Spatafora J.W."/>
            <person name="Visel A."/>
            <person name="Grigoriev I.V."/>
        </authorList>
    </citation>
    <scope>NUCLEOTIDE SEQUENCE [LARGE SCALE GENOMIC DNA]</scope>
    <source>
        <strain evidence="2 3">ATCC 12442</strain>
    </source>
</reference>
<keyword evidence="3" id="KW-1185">Reference proteome</keyword>
<gene>
    <name evidence="2" type="ORF">DL89DRAFT_266471</name>
</gene>
<organism evidence="2 3">
    <name type="scientific">Linderina pennispora</name>
    <dbReference type="NCBI Taxonomy" id="61395"/>
    <lineage>
        <taxon>Eukaryota</taxon>
        <taxon>Fungi</taxon>
        <taxon>Fungi incertae sedis</taxon>
        <taxon>Zoopagomycota</taxon>
        <taxon>Kickxellomycotina</taxon>
        <taxon>Kickxellomycetes</taxon>
        <taxon>Kickxellales</taxon>
        <taxon>Kickxellaceae</taxon>
        <taxon>Linderina</taxon>
    </lineage>
</organism>
<dbReference type="EMBL" id="MCFD01000004">
    <property type="protein sequence ID" value="ORX71448.1"/>
    <property type="molecule type" value="Genomic_DNA"/>
</dbReference>
<evidence type="ECO:0000313" key="3">
    <source>
        <dbReference type="Proteomes" id="UP000193922"/>
    </source>
</evidence>